<accession>A0A261SAK6</accession>
<dbReference type="Gene3D" id="3.20.20.80">
    <property type="entry name" value="Glycosidases"/>
    <property type="match status" value="1"/>
</dbReference>
<evidence type="ECO:0000313" key="12">
    <source>
        <dbReference type="Proteomes" id="UP000216020"/>
    </source>
</evidence>
<protein>
    <recommendedName>
        <fullName evidence="4 10">4-alpha-glucanotransferase</fullName>
        <ecNumber evidence="3 10">2.4.1.25</ecNumber>
    </recommendedName>
    <alternativeName>
        <fullName evidence="8 10">Amylomaltase</fullName>
    </alternativeName>
    <alternativeName>
        <fullName evidence="9 10">Disproportionating enzyme</fullName>
    </alternativeName>
</protein>
<evidence type="ECO:0000256" key="8">
    <source>
        <dbReference type="ARBA" id="ARBA00031423"/>
    </source>
</evidence>
<evidence type="ECO:0000256" key="5">
    <source>
        <dbReference type="ARBA" id="ARBA00022676"/>
    </source>
</evidence>
<evidence type="ECO:0000256" key="10">
    <source>
        <dbReference type="RuleBase" id="RU361207"/>
    </source>
</evidence>
<dbReference type="GO" id="GO:0004134">
    <property type="term" value="F:4-alpha-glucanotransferase activity"/>
    <property type="evidence" value="ECO:0007669"/>
    <property type="project" value="UniProtKB-EC"/>
</dbReference>
<dbReference type="AlphaFoldDB" id="A0A261SAK6"/>
<proteinExistence type="inferred from homology"/>
<dbReference type="SUPFAM" id="SSF51445">
    <property type="entry name" value="(Trans)glycosidases"/>
    <property type="match status" value="1"/>
</dbReference>
<keyword evidence="7 10" id="KW-0119">Carbohydrate metabolism</keyword>
<dbReference type="PANTHER" id="PTHR32438">
    <property type="entry name" value="4-ALPHA-GLUCANOTRANSFERASE DPE1, CHLOROPLASTIC/AMYLOPLASTIC"/>
    <property type="match status" value="1"/>
</dbReference>
<dbReference type="Proteomes" id="UP000216020">
    <property type="component" value="Unassembled WGS sequence"/>
</dbReference>
<evidence type="ECO:0000313" key="11">
    <source>
        <dbReference type="EMBL" id="OZI34386.1"/>
    </source>
</evidence>
<dbReference type="PANTHER" id="PTHR32438:SF5">
    <property type="entry name" value="4-ALPHA-GLUCANOTRANSFERASE DPE1, CHLOROPLASTIC_AMYLOPLASTIC"/>
    <property type="match status" value="1"/>
</dbReference>
<sequence length="712" mass="76643">MTSSGIDSPADADLAALASQAGIAVDWVDARGQPRRVADDVLRAMLGALGLPAADAAQIRDSAARLHEENGQPAGLLIVDAGAPIEFDARPDDAYLLLGEDGEQRTLAAHDTDDGRTRLPAVDTPGYYVLEAGDWRRNLAVVPPRSPSVAELLETPHPRAWGISAQLYSLRRHHGGDPAQMAGMGDFTALTRLATAAGQRGAAALAISPVHAMFAADPGRYSPYGPSSRLFLNSLYVDPSAVLGEAAVGAALRGLGLGDEALRLDGLSLIDWPAVARLRLKVLRRLYDDFRDDAHSELQDAFTRFRIAGGEALESHARFEALHARHLPPLGDATDWRLWPADLRDPAGSGVRAYAHAHDRDVAFHIFLQWLAAQGLAGAQQAARAAGMGIGLIGDLAVGTDPGGSHAWSRQADILEGLSPGAPPDIYNPLGQCWGLTAFSPRALHLSGYAAFIEMLRAALAHTGGLRIDHVLGLARMWLVPQGAPAADGAYLRYPLDDMLRLVALEAWRHRALIIGENLGTVPEGFNHRIEQAGMLGMDVLWFQRDGWAGNPAPFQQPRYWPGAAIATTTTHDLPTVAGWWRGADIGWRDGLKLLGPGETGESLRHERERDRGALWHALREAGCIGHDQPPAPPADAPVEAVLRFVAGTPVPLMLAPLEDLLAQEEQPNLPGTIDSHPNWRRRLEPEVEHVFDLQPVRLRVDAIEAGRRGHA</sequence>
<comment type="caution">
    <text evidence="11">The sequence shown here is derived from an EMBL/GenBank/DDBJ whole genome shotgun (WGS) entry which is preliminary data.</text>
</comment>
<evidence type="ECO:0000256" key="3">
    <source>
        <dbReference type="ARBA" id="ARBA00012560"/>
    </source>
</evidence>
<keyword evidence="12" id="KW-1185">Reference proteome</keyword>
<name>A0A261SAK6_9BORD</name>
<dbReference type="GO" id="GO:0005975">
    <property type="term" value="P:carbohydrate metabolic process"/>
    <property type="evidence" value="ECO:0007669"/>
    <property type="project" value="InterPro"/>
</dbReference>
<evidence type="ECO:0000256" key="9">
    <source>
        <dbReference type="ARBA" id="ARBA00031501"/>
    </source>
</evidence>
<keyword evidence="6 10" id="KW-0808">Transferase</keyword>
<dbReference type="OrthoDB" id="9763489at2"/>
<dbReference type="Pfam" id="PF02446">
    <property type="entry name" value="Glyco_hydro_77"/>
    <property type="match status" value="1"/>
</dbReference>
<reference evidence="12" key="1">
    <citation type="submission" date="2017-05" db="EMBL/GenBank/DDBJ databases">
        <title>Complete and WGS of Bordetella genogroups.</title>
        <authorList>
            <person name="Spilker T."/>
            <person name="Lipuma J."/>
        </authorList>
    </citation>
    <scope>NUCLEOTIDE SEQUENCE [LARGE SCALE GENOMIC DNA]</scope>
    <source>
        <strain evidence="12">AU16122</strain>
    </source>
</reference>
<evidence type="ECO:0000256" key="4">
    <source>
        <dbReference type="ARBA" id="ARBA00020295"/>
    </source>
</evidence>
<evidence type="ECO:0000256" key="6">
    <source>
        <dbReference type="ARBA" id="ARBA00022679"/>
    </source>
</evidence>
<dbReference type="NCBIfam" id="TIGR00217">
    <property type="entry name" value="malQ"/>
    <property type="match status" value="1"/>
</dbReference>
<comment type="similarity">
    <text evidence="2 10">Belongs to the disproportionating enzyme family.</text>
</comment>
<gene>
    <name evidence="11" type="ORF">CAL29_12755</name>
</gene>
<evidence type="ECO:0000256" key="2">
    <source>
        <dbReference type="ARBA" id="ARBA00005684"/>
    </source>
</evidence>
<organism evidence="11 12">
    <name type="scientific">Bordetella genomosp. 10</name>
    <dbReference type="NCBI Taxonomy" id="1416804"/>
    <lineage>
        <taxon>Bacteria</taxon>
        <taxon>Pseudomonadati</taxon>
        <taxon>Pseudomonadota</taxon>
        <taxon>Betaproteobacteria</taxon>
        <taxon>Burkholderiales</taxon>
        <taxon>Alcaligenaceae</taxon>
        <taxon>Bordetella</taxon>
    </lineage>
</organism>
<comment type="catalytic activity">
    <reaction evidence="1 10">
        <text>Transfers a segment of a (1-&gt;4)-alpha-D-glucan to a new position in an acceptor, which may be glucose or a (1-&gt;4)-alpha-D-glucan.</text>
        <dbReference type="EC" id="2.4.1.25"/>
    </reaction>
</comment>
<dbReference type="RefSeq" id="WP_094853383.1">
    <property type="nucleotide sequence ID" value="NZ_NEVM01000002.1"/>
</dbReference>
<dbReference type="EMBL" id="NEVM01000002">
    <property type="protein sequence ID" value="OZI34386.1"/>
    <property type="molecule type" value="Genomic_DNA"/>
</dbReference>
<dbReference type="InterPro" id="IPR003385">
    <property type="entry name" value="Glyco_hydro_77"/>
</dbReference>
<keyword evidence="5 10" id="KW-0328">Glycosyltransferase</keyword>
<evidence type="ECO:0000256" key="7">
    <source>
        <dbReference type="ARBA" id="ARBA00023277"/>
    </source>
</evidence>
<dbReference type="EC" id="2.4.1.25" evidence="3 10"/>
<dbReference type="InterPro" id="IPR017853">
    <property type="entry name" value="GH"/>
</dbReference>
<evidence type="ECO:0000256" key="1">
    <source>
        <dbReference type="ARBA" id="ARBA00000439"/>
    </source>
</evidence>